<comment type="caution">
    <text evidence="1">The sequence shown here is derived from an EMBL/GenBank/DDBJ whole genome shotgun (WGS) entry which is preliminary data.</text>
</comment>
<keyword evidence="2" id="KW-1185">Reference proteome</keyword>
<proteinExistence type="predicted"/>
<evidence type="ECO:0000313" key="1">
    <source>
        <dbReference type="EMBL" id="MBU3161498.1"/>
    </source>
</evidence>
<reference evidence="1 2" key="1">
    <citation type="submission" date="2021-06" db="EMBL/GenBank/DDBJ databases">
        <title>Clostridia strains as spoilage organisms.</title>
        <authorList>
            <person name="Wambui J."/>
            <person name="Stephan R."/>
            <person name="Stevens M.J.A."/>
        </authorList>
    </citation>
    <scope>NUCLEOTIDE SEQUENCE [LARGE SCALE GENOMIC DNA]</scope>
    <source>
        <strain evidence="1 2">DSM 14204</strain>
    </source>
</reference>
<evidence type="ECO:0000313" key="2">
    <source>
        <dbReference type="Proteomes" id="UP000776252"/>
    </source>
</evidence>
<gene>
    <name evidence="1" type="ORF">KPL37_17465</name>
</gene>
<sequence>MKTVNIIFVSGKDVVLMLNDNDRSNLISWLNDSENPNNVYVLKQKSANIEMYITYTIYKSKIEYAVY</sequence>
<protein>
    <submittedName>
        <fullName evidence="1">Uncharacterized protein</fullName>
    </submittedName>
</protein>
<dbReference type="RefSeq" id="WP_216151327.1">
    <property type="nucleotide sequence ID" value="NZ_JAHLDV010000068.1"/>
</dbReference>
<accession>A0ABS6BY14</accession>
<dbReference type="EMBL" id="JAHLDV010000068">
    <property type="protein sequence ID" value="MBU3161498.1"/>
    <property type="molecule type" value="Genomic_DNA"/>
</dbReference>
<name>A0ABS6BY14_9CLOT</name>
<dbReference type="Proteomes" id="UP000776252">
    <property type="component" value="Unassembled WGS sequence"/>
</dbReference>
<organism evidence="1 2">
    <name type="scientific">Clostridium frigoris</name>
    <dbReference type="NCBI Taxonomy" id="205327"/>
    <lineage>
        <taxon>Bacteria</taxon>
        <taxon>Bacillati</taxon>
        <taxon>Bacillota</taxon>
        <taxon>Clostridia</taxon>
        <taxon>Eubacteriales</taxon>
        <taxon>Clostridiaceae</taxon>
        <taxon>Clostridium</taxon>
    </lineage>
</organism>